<feature type="region of interest" description="Disordered" evidence="1">
    <location>
        <begin position="71"/>
        <end position="172"/>
    </location>
</feature>
<evidence type="ECO:0000313" key="4">
    <source>
        <dbReference type="Proteomes" id="UP001498398"/>
    </source>
</evidence>
<dbReference type="EMBL" id="JBANRG010000050">
    <property type="protein sequence ID" value="KAK7444552.1"/>
    <property type="molecule type" value="Genomic_DNA"/>
</dbReference>
<keyword evidence="2" id="KW-0732">Signal</keyword>
<dbReference type="Proteomes" id="UP001498398">
    <property type="component" value="Unassembled WGS sequence"/>
</dbReference>
<evidence type="ECO:0000256" key="2">
    <source>
        <dbReference type="SAM" id="SignalP"/>
    </source>
</evidence>
<feature type="region of interest" description="Disordered" evidence="1">
    <location>
        <begin position="542"/>
        <end position="609"/>
    </location>
</feature>
<feature type="compositionally biased region" description="Acidic residues" evidence="1">
    <location>
        <begin position="548"/>
        <end position="567"/>
    </location>
</feature>
<comment type="caution">
    <text evidence="3">The sequence shown here is derived from an EMBL/GenBank/DDBJ whole genome shotgun (WGS) entry which is preliminary data.</text>
</comment>
<evidence type="ECO:0000256" key="1">
    <source>
        <dbReference type="SAM" id="MobiDB-lite"/>
    </source>
</evidence>
<feature type="compositionally biased region" description="Pro residues" evidence="1">
    <location>
        <begin position="124"/>
        <end position="142"/>
    </location>
</feature>
<keyword evidence="4" id="KW-1185">Reference proteome</keyword>
<accession>A0ABR1J1P0</accession>
<feature type="compositionally biased region" description="Basic and acidic residues" evidence="1">
    <location>
        <begin position="158"/>
        <end position="172"/>
    </location>
</feature>
<name>A0ABR1J1P0_9AGAR</name>
<sequence length="609" mass="68220">MLFLLLPTLILLTRIWLQSLLPSPSPTFTDGGYSSATSATSHSQHSSVDFAFSSASRVGVSVGAIVGGFPAATPTSSYTPFTPASLAGGDMPSEPSSSSNRRPRGQGSPPPPPVTGKRGRSQRSPPPPPGSNPGPSPAPPPDDGAQPPKKSRNSRKKAKEDTRSPIDRYHLRKEDLNEDETYIKIAFETHIHLLGGLHDQGAIPQKPSDTVLAAFQQCLETTADFCHSHIVHELPPGHTALRSRITMLRAELAKTRSVISKRLGRIEDGAIEMLLATLDYYHFDTWCPNLSDNSYTPYNMVHRNIAIETFRQAVLNHDYSFLAPINLQKAQEKRFLVKLYNNYVWSYFKRMYDKEERQPGAQKERLQSNKIISRRLDLAARRLRYVQSDGFPAAVRLLVKEPAAHSDDDDGNIHEKAGRSELVTKFLREVDSRCKAWTPFQPGRARERGRVIPQISLPSALPAPPIQVPIDWFDPVHFNRLPAAFRARYKDHKRPVALPGDYNMIFNENSNWKGLEDKEFMRLHGNKVLEKYRLPSKEEMKNMREAADEMDEDEDDDDDDDDDDEDALLFAFLSGTRTYSTGKGKGKGKARADDEEYTDPDVEMGSNAT</sequence>
<gene>
    <name evidence="3" type="ORF">VKT23_015230</name>
</gene>
<feature type="signal peptide" evidence="2">
    <location>
        <begin position="1"/>
        <end position="17"/>
    </location>
</feature>
<protein>
    <submittedName>
        <fullName evidence="3">Uncharacterized protein</fullName>
    </submittedName>
</protein>
<feature type="chain" id="PRO_5046380833" evidence="2">
    <location>
        <begin position="18"/>
        <end position="609"/>
    </location>
</feature>
<proteinExistence type="predicted"/>
<evidence type="ECO:0000313" key="3">
    <source>
        <dbReference type="EMBL" id="KAK7444552.1"/>
    </source>
</evidence>
<feature type="compositionally biased region" description="Acidic residues" evidence="1">
    <location>
        <begin position="593"/>
        <end position="602"/>
    </location>
</feature>
<organism evidence="3 4">
    <name type="scientific">Marasmiellus scandens</name>
    <dbReference type="NCBI Taxonomy" id="2682957"/>
    <lineage>
        <taxon>Eukaryota</taxon>
        <taxon>Fungi</taxon>
        <taxon>Dikarya</taxon>
        <taxon>Basidiomycota</taxon>
        <taxon>Agaricomycotina</taxon>
        <taxon>Agaricomycetes</taxon>
        <taxon>Agaricomycetidae</taxon>
        <taxon>Agaricales</taxon>
        <taxon>Marasmiineae</taxon>
        <taxon>Omphalotaceae</taxon>
        <taxon>Marasmiellus</taxon>
    </lineage>
</organism>
<feature type="compositionally biased region" description="Low complexity" evidence="1">
    <location>
        <begin position="88"/>
        <end position="100"/>
    </location>
</feature>
<feature type="compositionally biased region" description="Polar residues" evidence="1">
    <location>
        <begin position="73"/>
        <end position="82"/>
    </location>
</feature>
<reference evidence="3 4" key="1">
    <citation type="submission" date="2024-01" db="EMBL/GenBank/DDBJ databases">
        <title>A draft genome for the cacao thread blight pathogen Marasmiellus scandens.</title>
        <authorList>
            <person name="Baruah I.K."/>
            <person name="Leung J."/>
            <person name="Bukari Y."/>
            <person name="Amoako-Attah I."/>
            <person name="Meinhardt L.W."/>
            <person name="Bailey B.A."/>
            <person name="Cohen S.P."/>
        </authorList>
    </citation>
    <scope>NUCLEOTIDE SEQUENCE [LARGE SCALE GENOMIC DNA]</scope>
    <source>
        <strain evidence="3 4">GH-19</strain>
    </source>
</reference>